<evidence type="ECO:0000256" key="2">
    <source>
        <dbReference type="ARBA" id="ARBA00022963"/>
    </source>
</evidence>
<dbReference type="EMBL" id="JAATLJ010000001">
    <property type="protein sequence ID" value="NIZ41085.1"/>
    <property type="molecule type" value="Genomic_DNA"/>
</dbReference>
<dbReference type="Gene3D" id="3.40.1090.10">
    <property type="entry name" value="Cytosolic phospholipase A2 catalytic domain"/>
    <property type="match status" value="2"/>
</dbReference>
<dbReference type="Pfam" id="PF01734">
    <property type="entry name" value="Patatin"/>
    <property type="match status" value="1"/>
</dbReference>
<feature type="short sequence motif" description="DGA/G" evidence="4">
    <location>
        <begin position="206"/>
        <end position="208"/>
    </location>
</feature>
<dbReference type="GO" id="GO:0016787">
    <property type="term" value="F:hydrolase activity"/>
    <property type="evidence" value="ECO:0007669"/>
    <property type="project" value="UniProtKB-UniRule"/>
</dbReference>
<evidence type="ECO:0000256" key="4">
    <source>
        <dbReference type="PROSITE-ProRule" id="PRU01161"/>
    </source>
</evidence>
<dbReference type="AlphaFoldDB" id="A0A968KWR8"/>
<evidence type="ECO:0000313" key="7">
    <source>
        <dbReference type="Proteomes" id="UP000711995"/>
    </source>
</evidence>
<reference evidence="6 7" key="1">
    <citation type="submission" date="2020-03" db="EMBL/GenBank/DDBJ databases">
        <title>Spirochaetal bacteria isolated from arthropods constitute a novel genus Entomospira genus novum within the order Spirochaetales.</title>
        <authorList>
            <person name="Grana-Miraglia L."/>
            <person name="Sikutova S."/>
            <person name="Fingerle V."/>
            <person name="Sing A."/>
            <person name="Castillo-Ramirez S."/>
            <person name="Margos G."/>
            <person name="Rudolf I."/>
        </authorList>
    </citation>
    <scope>NUCLEOTIDE SEQUENCE [LARGE SCALE GENOMIC DNA]</scope>
    <source>
        <strain evidence="6 7">BR193</strain>
    </source>
</reference>
<dbReference type="PROSITE" id="PS51635">
    <property type="entry name" value="PNPLA"/>
    <property type="match status" value="1"/>
</dbReference>
<dbReference type="GO" id="GO:0016042">
    <property type="term" value="P:lipid catabolic process"/>
    <property type="evidence" value="ECO:0007669"/>
    <property type="project" value="UniProtKB-UniRule"/>
</dbReference>
<sequence length="723" mass="80688">MFGRVTLVVFFLIFNYTILWARPKIGLVLGGGGALGLSHVGVIEVLEEYGIPVDIVTGVSMGSMVGAYYALGFNAKDIDTITRNMNILEVLDDANRRPYFNPIRRDLEYKTVIDFKFTREFKRPELAGVSSAYSVEHMLDRIYWQAGNYENFKKFPRAFATSGTDLTTGERIVYTDGSLGRAVRASIAVPGVFTPALMGDHQFVVDGGVSGNFLVQEAIDLGADIVILVDLSDFDDNMAEEPTTTLSGLLSILMLKGREADAAVMPLVNVHIKPKLAGYNPASFNDYDGLRQRGRDAALAMSDQLEEIARLFNGIDVEPITAQESDHLLIRDVKVLGLENNPMAEKRLKSLISFKLGDYIDPDIINKEIKVATGKNFYKRVRYWVHDETLYLYAEEEPFFQASLLAQLSTDFGLRVGASFGVTGIEDFGAVDFSVYLGYQHGLESIILLGLYPHKLSWLNIYFNVLLYDSKTYAHLIPDSFAVSMQRVLPGLYAAQVGIKMAYDRLFYTEFGSEVGYWTSTNVNNDHFIGIGEQLYVEGKFRFVLDQLNEKYYATRGYSLRLGGMIGWQRSSQNSGNYGSVSLEAQYVQPIAIGFSLALAHNSMILFGENPALHRYAFVGGMLGERDVHPLPGYANARLVGRTMLGFKGALQYSFFLRFMVALEWYGVLLAPTVENPFDANYLYQSVGGKVAANLGFGYFDVGLYYNFLKRQAYFVSTLGARF</sequence>
<name>A0A968KWR8_9SPIO</name>
<evidence type="ECO:0000256" key="1">
    <source>
        <dbReference type="ARBA" id="ARBA00022801"/>
    </source>
</evidence>
<feature type="short sequence motif" description="GXSXG" evidence="4">
    <location>
        <begin position="58"/>
        <end position="62"/>
    </location>
</feature>
<feature type="short sequence motif" description="GXGXXG" evidence="4">
    <location>
        <begin position="31"/>
        <end position="36"/>
    </location>
</feature>
<dbReference type="Proteomes" id="UP000711995">
    <property type="component" value="Unassembled WGS sequence"/>
</dbReference>
<feature type="active site" description="Proton acceptor" evidence="4">
    <location>
        <position position="206"/>
    </location>
</feature>
<dbReference type="InterPro" id="IPR016035">
    <property type="entry name" value="Acyl_Trfase/lysoPLipase"/>
</dbReference>
<proteinExistence type="predicted"/>
<feature type="domain" description="PNPLA" evidence="5">
    <location>
        <begin position="27"/>
        <end position="219"/>
    </location>
</feature>
<evidence type="ECO:0000313" key="6">
    <source>
        <dbReference type="EMBL" id="NIZ41085.1"/>
    </source>
</evidence>
<protein>
    <recommendedName>
        <fullName evidence="5">PNPLA domain-containing protein</fullName>
    </recommendedName>
</protein>
<keyword evidence="2 4" id="KW-0442">Lipid degradation</keyword>
<dbReference type="PANTHER" id="PTHR14226:SF76">
    <property type="entry name" value="NTE FAMILY PROTEIN RSSA"/>
    <property type="match status" value="1"/>
</dbReference>
<comment type="caution">
    <text evidence="6">The sequence shown here is derived from an EMBL/GenBank/DDBJ whole genome shotgun (WGS) entry which is preliminary data.</text>
</comment>
<dbReference type="InterPro" id="IPR002641">
    <property type="entry name" value="PNPLA_dom"/>
</dbReference>
<evidence type="ECO:0000256" key="3">
    <source>
        <dbReference type="ARBA" id="ARBA00023098"/>
    </source>
</evidence>
<organism evidence="6 7">
    <name type="scientific">Entomospira entomophila</name>
    <dbReference type="NCBI Taxonomy" id="2719988"/>
    <lineage>
        <taxon>Bacteria</taxon>
        <taxon>Pseudomonadati</taxon>
        <taxon>Spirochaetota</taxon>
        <taxon>Spirochaetia</taxon>
        <taxon>Spirochaetales</taxon>
        <taxon>Spirochaetaceae</taxon>
        <taxon>Entomospira</taxon>
    </lineage>
</organism>
<evidence type="ECO:0000259" key="5">
    <source>
        <dbReference type="PROSITE" id="PS51635"/>
    </source>
</evidence>
<keyword evidence="3 4" id="KW-0443">Lipid metabolism</keyword>
<gene>
    <name evidence="6" type="ORF">HCT14_06175</name>
</gene>
<dbReference type="SUPFAM" id="SSF52151">
    <property type="entry name" value="FabD/lysophospholipase-like"/>
    <property type="match status" value="1"/>
</dbReference>
<dbReference type="InterPro" id="IPR050301">
    <property type="entry name" value="NTE"/>
</dbReference>
<dbReference type="RefSeq" id="WP_167700664.1">
    <property type="nucleotide sequence ID" value="NZ_CP118174.1"/>
</dbReference>
<keyword evidence="7" id="KW-1185">Reference proteome</keyword>
<feature type="active site" description="Nucleophile" evidence="4">
    <location>
        <position position="60"/>
    </location>
</feature>
<accession>A0A968KWR8</accession>
<dbReference type="PANTHER" id="PTHR14226">
    <property type="entry name" value="NEUROPATHY TARGET ESTERASE/SWISS CHEESE D.MELANOGASTER"/>
    <property type="match status" value="1"/>
</dbReference>
<keyword evidence="1 4" id="KW-0378">Hydrolase</keyword>